<feature type="compositionally biased region" description="Low complexity" evidence="1">
    <location>
        <begin position="190"/>
        <end position="201"/>
    </location>
</feature>
<proteinExistence type="predicted"/>
<feature type="compositionally biased region" description="Basic and acidic residues" evidence="1">
    <location>
        <begin position="204"/>
        <end position="217"/>
    </location>
</feature>
<feature type="compositionally biased region" description="Polar residues" evidence="1">
    <location>
        <begin position="398"/>
        <end position="409"/>
    </location>
</feature>
<dbReference type="InterPro" id="IPR036873">
    <property type="entry name" value="Rhodanese-like_dom_sf"/>
</dbReference>
<feature type="region of interest" description="Disordered" evidence="1">
    <location>
        <begin position="783"/>
        <end position="809"/>
    </location>
</feature>
<feature type="compositionally biased region" description="Basic and acidic residues" evidence="1">
    <location>
        <begin position="784"/>
        <end position="797"/>
    </location>
</feature>
<feature type="compositionally biased region" description="Basic and acidic residues" evidence="1">
    <location>
        <begin position="670"/>
        <end position="688"/>
    </location>
</feature>
<name>A0A086JKU2_TOXGO</name>
<feature type="compositionally biased region" description="Polar residues" evidence="1">
    <location>
        <begin position="318"/>
        <end position="331"/>
    </location>
</feature>
<dbReference type="Gene3D" id="3.40.250.10">
    <property type="entry name" value="Rhodanese-like domain"/>
    <property type="match status" value="1"/>
</dbReference>
<evidence type="ECO:0000313" key="2">
    <source>
        <dbReference type="EMBL" id="KFG32760.1"/>
    </source>
</evidence>
<feature type="compositionally biased region" description="Basic and acidic residues" evidence="1">
    <location>
        <begin position="451"/>
        <end position="460"/>
    </location>
</feature>
<evidence type="ECO:0000256" key="1">
    <source>
        <dbReference type="SAM" id="MobiDB-lite"/>
    </source>
</evidence>
<feature type="region of interest" description="Disordered" evidence="1">
    <location>
        <begin position="190"/>
        <end position="217"/>
    </location>
</feature>
<comment type="caution">
    <text evidence="2">The sequence shown here is derived from an EMBL/GenBank/DDBJ whole genome shotgun (WGS) entry which is preliminary data.</text>
</comment>
<sequence>MSTPEALDFQAMLAEARREAAERRQRQMELSCSNAAACAEPTFSCHEQRQAEPPGQVPQSAVPSQCRGGLRAVNSIDFFNLLQAPACCESSGFECEPGASDREAQVAAPRRSVLVVDLRAESAYRVSHVRQAVHGAAFLRDLQAAKRQRAGQTCPWSGVSLPENLVFHASSDEENEVFWSFSQSGGAEAAAASPLRASGVAGKTETRKDGDSLQEESEAKRHLEAILAELVDLCGNPGSEEDALPGEGTRDGLQKHRRNDKSANPHLFWLDCGFRAFRNAFPFLCLSSEDEAAAAVKMNATAAAALMSYPRQIFRRSAQVSRHPSQSSTLEASHPSADSHPDSCVSPVQAVYLGSPLHALSRGIRRRLRITTILDFSAEGLPAACGVCSCHTCPASGCKTQSTGSASQDGTRRGAAGLPEESEALARTRGAARETPTGSAAAEKLGQSASHVEKEAEAREEQVTSLRVVRAWDLRETSESSEPQENVCSRLLRKAGSVASSAVESSLCLEFFVEVIRGGLGKEPLHEAEGVRSLAAASPELPVAGTAAFPDERKAEETGGSVLVVHSNDVRSVSGCSAALAAFLASEKVARDRCGSVKTVLQLTTGGDKASVALARLMRRWPATRLESQHLRQLHRFCERLGGTGGDTKKRQVVSGGLLVDVSGGVSRRGALEESPTRREKTGGEELAEESRCVRSGEDRAFGAVEREASEESSLDLRDAAMKMTLNLCRLPSDPVFLVPEISLVSASSLPDGGAEDALSACGTASLVALLWDLESVFNKQRGPRRESSKWKEHVRTLSDSATNEEQTARRETQLLAGGLAALLSQIHQKTWSRSGASRQASGALSYSEDAAPADPRIGRVVLRSLAEVERSVKKRLLQLAPSEAREETEDAVEAESLWSSPWELLANCVGCWAARVVGKTGAEESEKEKELQGAEDSKRPAVRLPAKGAPVSSVEKAAVFQGLHQLLEMSFERLRVADRESESSAVGAYLLNLTLLKNALERPTEERDIGDFSEQRRLEEVGKPGNQVSKREADERKRLKKLLVAFLVQVVGREAAAFLALHSEGVPDSSQSRTSRLGRSESGHTANSMRFANEPEERQETFLGRPTSGICLALTALYGAFIKPMFLDAFHSAPATRDKACSGRHKNNKADKSKKRLKELFKTESMCFVLQVAEMWSAMHPTEGFEALQMLKRCLSNDTEDNEQCDENGFPPSLGIILRPIVLIANEIEGTE</sequence>
<dbReference type="EMBL" id="AEYI02001826">
    <property type="protein sequence ID" value="KFG32760.1"/>
    <property type="molecule type" value="Genomic_DNA"/>
</dbReference>
<dbReference type="OrthoDB" id="331252at2759"/>
<feature type="region of interest" description="Disordered" evidence="1">
    <location>
        <begin position="237"/>
        <end position="259"/>
    </location>
</feature>
<feature type="compositionally biased region" description="Polar residues" evidence="1">
    <location>
        <begin position="1069"/>
        <end position="1091"/>
    </location>
</feature>
<feature type="region of interest" description="Disordered" evidence="1">
    <location>
        <begin position="1005"/>
        <end position="1034"/>
    </location>
</feature>
<feature type="compositionally biased region" description="Basic and acidic residues" evidence="1">
    <location>
        <begin position="1005"/>
        <end position="1023"/>
    </location>
</feature>
<dbReference type="AlphaFoldDB" id="A0A086JKU2"/>
<feature type="region of interest" description="Disordered" evidence="1">
    <location>
        <begin position="923"/>
        <end position="948"/>
    </location>
</feature>
<feature type="region of interest" description="Disordered" evidence="1">
    <location>
        <begin position="1067"/>
        <end position="1098"/>
    </location>
</feature>
<accession>A0A086JKU2</accession>
<feature type="compositionally biased region" description="Basic and acidic residues" evidence="1">
    <location>
        <begin position="923"/>
        <end position="940"/>
    </location>
</feature>
<evidence type="ECO:0000313" key="3">
    <source>
        <dbReference type="Proteomes" id="UP000028828"/>
    </source>
</evidence>
<feature type="region of interest" description="Disordered" evidence="1">
    <location>
        <begin position="397"/>
        <end position="460"/>
    </location>
</feature>
<feature type="region of interest" description="Disordered" evidence="1">
    <location>
        <begin position="317"/>
        <end position="341"/>
    </location>
</feature>
<dbReference type="VEuPathDB" id="ToxoDB:TGP89_265280"/>
<dbReference type="Proteomes" id="UP000028828">
    <property type="component" value="Unassembled WGS sequence"/>
</dbReference>
<gene>
    <name evidence="2" type="ORF">TGP89_265280</name>
</gene>
<feature type="region of interest" description="Disordered" evidence="1">
    <location>
        <begin position="669"/>
        <end position="688"/>
    </location>
</feature>
<protein>
    <submittedName>
        <fullName evidence="2">Uncharacterized protein</fullName>
    </submittedName>
</protein>
<reference evidence="2 3" key="1">
    <citation type="submission" date="2014-03" db="EMBL/GenBank/DDBJ databases">
        <authorList>
            <person name="Sibley D."/>
            <person name="Venepally P."/>
            <person name="Karamycheva S."/>
            <person name="Hadjithomas M."/>
            <person name="Khan A."/>
            <person name="Brunk B."/>
            <person name="Roos D."/>
            <person name="Caler E."/>
            <person name="Lorenzi H."/>
        </authorList>
    </citation>
    <scope>NUCLEOTIDE SEQUENCE [LARGE SCALE GENOMIC DNA]</scope>
    <source>
        <strain evidence="3">p89</strain>
    </source>
</reference>
<organism evidence="2 3">
    <name type="scientific">Toxoplasma gondii p89</name>
    <dbReference type="NCBI Taxonomy" id="943119"/>
    <lineage>
        <taxon>Eukaryota</taxon>
        <taxon>Sar</taxon>
        <taxon>Alveolata</taxon>
        <taxon>Apicomplexa</taxon>
        <taxon>Conoidasida</taxon>
        <taxon>Coccidia</taxon>
        <taxon>Eucoccidiorida</taxon>
        <taxon>Eimeriorina</taxon>
        <taxon>Sarcocystidae</taxon>
        <taxon>Toxoplasma</taxon>
    </lineage>
</organism>